<comment type="caution">
    <text evidence="1">The sequence shown here is derived from an EMBL/GenBank/DDBJ whole genome shotgun (WGS) entry which is preliminary data.</text>
</comment>
<reference evidence="1 2" key="1">
    <citation type="journal article" date="2015" name="Nature">
        <title>rRNA introns, odd ribosomes, and small enigmatic genomes across a large radiation of phyla.</title>
        <authorList>
            <person name="Brown C.T."/>
            <person name="Hug L.A."/>
            <person name="Thomas B.C."/>
            <person name="Sharon I."/>
            <person name="Castelle C.J."/>
            <person name="Singh A."/>
            <person name="Wilkins M.J."/>
            <person name="Williams K.H."/>
            <person name="Banfield J.F."/>
        </authorList>
    </citation>
    <scope>NUCLEOTIDE SEQUENCE [LARGE SCALE GENOMIC DNA]</scope>
</reference>
<protein>
    <submittedName>
        <fullName evidence="1">Uncharacterized protein</fullName>
    </submittedName>
</protein>
<accession>A0A0G1V3G6</accession>
<dbReference type="Proteomes" id="UP000034364">
    <property type="component" value="Unassembled WGS sequence"/>
</dbReference>
<proteinExistence type="predicted"/>
<sequence>MSHINEIYLKVKNRVRIPIYKHRIEKLTNESIASGRTTYRQFHYLDETNMDKFVRLAGKMITGDKSCRADFQGLSEAEKILILNYMIEYTTDLVKNGYD</sequence>
<evidence type="ECO:0000313" key="1">
    <source>
        <dbReference type="EMBL" id="KKU64495.1"/>
    </source>
</evidence>
<organism evidence="1 2">
    <name type="scientific">Candidatus Amesbacteria bacterium GW2011_GWA1_47_16</name>
    <dbReference type="NCBI Taxonomy" id="1618353"/>
    <lineage>
        <taxon>Bacteria</taxon>
        <taxon>Candidatus Amesiibacteriota</taxon>
    </lineage>
</organism>
<gene>
    <name evidence="1" type="ORF">UX87_C0007G0003</name>
</gene>
<name>A0A0G1V3G6_9BACT</name>
<evidence type="ECO:0000313" key="2">
    <source>
        <dbReference type="Proteomes" id="UP000034364"/>
    </source>
</evidence>
<dbReference type="EMBL" id="LCNV01000007">
    <property type="protein sequence ID" value="KKU64495.1"/>
    <property type="molecule type" value="Genomic_DNA"/>
</dbReference>
<dbReference type="AlphaFoldDB" id="A0A0G1V3G6"/>